<dbReference type="InParanoid" id="A0A5C3NTZ7"/>
<accession>A0A5C3NTZ7</accession>
<organism evidence="2 3">
    <name type="scientific">Polyporus arcularius HHB13444</name>
    <dbReference type="NCBI Taxonomy" id="1314778"/>
    <lineage>
        <taxon>Eukaryota</taxon>
        <taxon>Fungi</taxon>
        <taxon>Dikarya</taxon>
        <taxon>Basidiomycota</taxon>
        <taxon>Agaricomycotina</taxon>
        <taxon>Agaricomycetes</taxon>
        <taxon>Polyporales</taxon>
        <taxon>Polyporaceae</taxon>
        <taxon>Polyporus</taxon>
    </lineage>
</organism>
<reference evidence="2 3" key="1">
    <citation type="journal article" date="2019" name="Nat. Ecol. Evol.">
        <title>Megaphylogeny resolves global patterns of mushroom evolution.</title>
        <authorList>
            <person name="Varga T."/>
            <person name="Krizsan K."/>
            <person name="Foldi C."/>
            <person name="Dima B."/>
            <person name="Sanchez-Garcia M."/>
            <person name="Sanchez-Ramirez S."/>
            <person name="Szollosi G.J."/>
            <person name="Szarkandi J.G."/>
            <person name="Papp V."/>
            <person name="Albert L."/>
            <person name="Andreopoulos W."/>
            <person name="Angelini C."/>
            <person name="Antonin V."/>
            <person name="Barry K.W."/>
            <person name="Bougher N.L."/>
            <person name="Buchanan P."/>
            <person name="Buyck B."/>
            <person name="Bense V."/>
            <person name="Catcheside P."/>
            <person name="Chovatia M."/>
            <person name="Cooper J."/>
            <person name="Damon W."/>
            <person name="Desjardin D."/>
            <person name="Finy P."/>
            <person name="Geml J."/>
            <person name="Haridas S."/>
            <person name="Hughes K."/>
            <person name="Justo A."/>
            <person name="Karasinski D."/>
            <person name="Kautmanova I."/>
            <person name="Kiss B."/>
            <person name="Kocsube S."/>
            <person name="Kotiranta H."/>
            <person name="LaButti K.M."/>
            <person name="Lechner B.E."/>
            <person name="Liimatainen K."/>
            <person name="Lipzen A."/>
            <person name="Lukacs Z."/>
            <person name="Mihaltcheva S."/>
            <person name="Morgado L.N."/>
            <person name="Niskanen T."/>
            <person name="Noordeloos M.E."/>
            <person name="Ohm R.A."/>
            <person name="Ortiz-Santana B."/>
            <person name="Ovrebo C."/>
            <person name="Racz N."/>
            <person name="Riley R."/>
            <person name="Savchenko A."/>
            <person name="Shiryaev A."/>
            <person name="Soop K."/>
            <person name="Spirin V."/>
            <person name="Szebenyi C."/>
            <person name="Tomsovsky M."/>
            <person name="Tulloss R.E."/>
            <person name="Uehling J."/>
            <person name="Grigoriev I.V."/>
            <person name="Vagvolgyi C."/>
            <person name="Papp T."/>
            <person name="Martin F.M."/>
            <person name="Miettinen O."/>
            <person name="Hibbett D.S."/>
            <person name="Nagy L.G."/>
        </authorList>
    </citation>
    <scope>NUCLEOTIDE SEQUENCE [LARGE SCALE GENOMIC DNA]</scope>
    <source>
        <strain evidence="2 3">HHB13444</strain>
    </source>
</reference>
<dbReference type="Proteomes" id="UP000308197">
    <property type="component" value="Unassembled WGS sequence"/>
</dbReference>
<proteinExistence type="predicted"/>
<keyword evidence="3" id="KW-1185">Reference proteome</keyword>
<feature type="compositionally biased region" description="Polar residues" evidence="1">
    <location>
        <begin position="102"/>
        <end position="116"/>
    </location>
</feature>
<protein>
    <submittedName>
        <fullName evidence="2">Uncharacterized protein</fullName>
    </submittedName>
</protein>
<name>A0A5C3NTZ7_9APHY</name>
<evidence type="ECO:0000313" key="3">
    <source>
        <dbReference type="Proteomes" id="UP000308197"/>
    </source>
</evidence>
<evidence type="ECO:0000313" key="2">
    <source>
        <dbReference type="EMBL" id="TFK80472.1"/>
    </source>
</evidence>
<feature type="region of interest" description="Disordered" evidence="1">
    <location>
        <begin position="76"/>
        <end position="127"/>
    </location>
</feature>
<sequence>MPVNPSDHAENSGRTAEERFRCFGEWVRTLFVLADCCHVLPPPDQVGYDACPECVRWSLSGRGLIHIHLPVQYNDSDDDGSSYRSATSPPSGQSPPEEDVSPGSTLAPNASTSIDTQGRGASHQEVPRSSYVGLVEALATIASLPEDSNAHLPRLRPDHRVVVVDSSLEHHDDSISFTTESSSDSLFSNSENAREIDLSPDDGDSEAIDMVPVDGLDPAHIASAPSSHRAAASFVAGQPRVLAQLDPVASVHPYAPFVSPESDAKKWYIVTKGRIVGVFDNSSMVDYSVCNIGGGSGCGGYPSRAKAIKAFQTAEAAGIVLQIATE</sequence>
<dbReference type="EMBL" id="ML211765">
    <property type="protein sequence ID" value="TFK80472.1"/>
    <property type="molecule type" value="Genomic_DNA"/>
</dbReference>
<gene>
    <name evidence="2" type="ORF">K466DRAFT_605301</name>
</gene>
<dbReference type="AlphaFoldDB" id="A0A5C3NTZ7"/>
<evidence type="ECO:0000256" key="1">
    <source>
        <dbReference type="SAM" id="MobiDB-lite"/>
    </source>
</evidence>
<feature type="compositionally biased region" description="Polar residues" evidence="1">
    <location>
        <begin position="82"/>
        <end position="91"/>
    </location>
</feature>
<dbReference type="STRING" id="1314778.A0A5C3NTZ7"/>